<keyword evidence="3" id="KW-1185">Reference proteome</keyword>
<evidence type="ECO:0000256" key="1">
    <source>
        <dbReference type="SAM" id="Phobius"/>
    </source>
</evidence>
<evidence type="ECO:0000313" key="3">
    <source>
        <dbReference type="Proteomes" id="UP001642260"/>
    </source>
</evidence>
<accession>A0ABC8KDH6</accession>
<dbReference type="EMBL" id="CAKOAT010218487">
    <property type="protein sequence ID" value="CAH8356553.1"/>
    <property type="molecule type" value="Genomic_DNA"/>
</dbReference>
<gene>
    <name evidence="2" type="ORF">ERUC_LOCUS22308</name>
</gene>
<dbReference type="AlphaFoldDB" id="A0ABC8KDH6"/>
<name>A0ABC8KDH6_ERUVS</name>
<reference evidence="2 3" key="1">
    <citation type="submission" date="2022-03" db="EMBL/GenBank/DDBJ databases">
        <authorList>
            <person name="Macdonald S."/>
            <person name="Ahmed S."/>
            <person name="Newling K."/>
        </authorList>
    </citation>
    <scope>NUCLEOTIDE SEQUENCE [LARGE SCALE GENOMIC DNA]</scope>
</reference>
<dbReference type="Proteomes" id="UP001642260">
    <property type="component" value="Unassembled WGS sequence"/>
</dbReference>
<feature type="transmembrane region" description="Helical" evidence="1">
    <location>
        <begin position="13"/>
        <end position="36"/>
    </location>
</feature>
<keyword evidence="1" id="KW-0812">Transmembrane</keyword>
<organism evidence="2 3">
    <name type="scientific">Eruca vesicaria subsp. sativa</name>
    <name type="common">Garden rocket</name>
    <name type="synonym">Eruca sativa</name>
    <dbReference type="NCBI Taxonomy" id="29727"/>
    <lineage>
        <taxon>Eukaryota</taxon>
        <taxon>Viridiplantae</taxon>
        <taxon>Streptophyta</taxon>
        <taxon>Embryophyta</taxon>
        <taxon>Tracheophyta</taxon>
        <taxon>Spermatophyta</taxon>
        <taxon>Magnoliopsida</taxon>
        <taxon>eudicotyledons</taxon>
        <taxon>Gunneridae</taxon>
        <taxon>Pentapetalae</taxon>
        <taxon>rosids</taxon>
        <taxon>malvids</taxon>
        <taxon>Brassicales</taxon>
        <taxon>Brassicaceae</taxon>
        <taxon>Brassiceae</taxon>
        <taxon>Eruca</taxon>
    </lineage>
</organism>
<sequence length="95" mass="10694">MLLEILKNVSGKIIVIGEFVSLIIKLVFEASICCIWKERNARIHAPLNSVSSAKTAQAVIYEIKQTVQALLDPLSRAHNSKRTDITLLGTWMKRF</sequence>
<comment type="caution">
    <text evidence="2">The sequence shown here is derived from an EMBL/GenBank/DDBJ whole genome shotgun (WGS) entry which is preliminary data.</text>
</comment>
<protein>
    <submittedName>
        <fullName evidence="2">Uncharacterized protein</fullName>
    </submittedName>
</protein>
<keyword evidence="1" id="KW-0472">Membrane</keyword>
<proteinExistence type="predicted"/>
<evidence type="ECO:0000313" key="2">
    <source>
        <dbReference type="EMBL" id="CAH8356553.1"/>
    </source>
</evidence>
<keyword evidence="1" id="KW-1133">Transmembrane helix</keyword>